<protein>
    <submittedName>
        <fullName evidence="2">DUF4124 domain-containing protein</fullName>
    </submittedName>
</protein>
<feature type="domain" description="DUF4124" evidence="1">
    <location>
        <begin position="110"/>
        <end position="140"/>
    </location>
</feature>
<accession>A0A368NLD4</accession>
<organism evidence="2 3">
    <name type="scientific">Corallincola holothuriorum</name>
    <dbReference type="NCBI Taxonomy" id="2282215"/>
    <lineage>
        <taxon>Bacteria</taxon>
        <taxon>Pseudomonadati</taxon>
        <taxon>Pseudomonadota</taxon>
        <taxon>Gammaproteobacteria</taxon>
        <taxon>Alteromonadales</taxon>
        <taxon>Psychromonadaceae</taxon>
        <taxon>Corallincola</taxon>
    </lineage>
</organism>
<gene>
    <name evidence="2" type="ORF">DU002_06290</name>
</gene>
<proteinExistence type="predicted"/>
<sequence length="388" mass="44096">MKPKYSLSLLLLCALLVGALAVALKPDRYRHILPDQVVHSLRTTYELLIVQFPVEEAIEAPQPELIGQTVSAPQRTFLGRGETRHIPYQRRGECIDQTLGEVAKKPTLSLFTWVDDNGVTHYSDKRAGGGEAKQIKLSTGDEMDYYLLDLKTHGVHKMFKDQLRARIKKSFLFYRSLLGQGELRKIAVNMQVFANSAHYADYRRSIQATVAADAPGFYSPSRNESVLLYLGEQQTTETAVHEAVHSITSGLIGETGPWLTEGLSEYLENLQVKMQYAEVSPSPDWRSKQGLRFSPVPLHILLNTAHQEFYGSSSKDFYGTSWAFIYFLMDDPTREQWLAQLLLQEKADRCDVTLDIAQLERVTGVPISQMQRTFNHWLRTNTLTAHRY</sequence>
<evidence type="ECO:0000259" key="1">
    <source>
        <dbReference type="Pfam" id="PF13511"/>
    </source>
</evidence>
<name>A0A368NLD4_9GAMM</name>
<dbReference type="Pfam" id="PF13511">
    <property type="entry name" value="DUF4124"/>
    <property type="match status" value="1"/>
</dbReference>
<dbReference type="AlphaFoldDB" id="A0A368NLD4"/>
<comment type="caution">
    <text evidence="2">The sequence shown here is derived from an EMBL/GenBank/DDBJ whole genome shotgun (WGS) entry which is preliminary data.</text>
</comment>
<dbReference type="EMBL" id="QPID01000003">
    <property type="protein sequence ID" value="RCU50930.1"/>
    <property type="molecule type" value="Genomic_DNA"/>
</dbReference>
<evidence type="ECO:0000313" key="3">
    <source>
        <dbReference type="Proteomes" id="UP000252558"/>
    </source>
</evidence>
<dbReference type="Proteomes" id="UP000252558">
    <property type="component" value="Unassembled WGS sequence"/>
</dbReference>
<keyword evidence="3" id="KW-1185">Reference proteome</keyword>
<evidence type="ECO:0000313" key="2">
    <source>
        <dbReference type="EMBL" id="RCU50930.1"/>
    </source>
</evidence>
<reference evidence="2 3" key="1">
    <citation type="submission" date="2018-07" db="EMBL/GenBank/DDBJ databases">
        <title>Corallincola holothuriorum sp. nov., a new facultative anaerobe isolated from sea cucumber Apostichopus japonicus.</title>
        <authorList>
            <person name="Xia H."/>
        </authorList>
    </citation>
    <scope>NUCLEOTIDE SEQUENCE [LARGE SCALE GENOMIC DNA]</scope>
    <source>
        <strain evidence="2 3">C4</strain>
    </source>
</reference>
<dbReference type="InterPro" id="IPR025392">
    <property type="entry name" value="DUF4124"/>
</dbReference>